<dbReference type="InterPro" id="IPR000572">
    <property type="entry name" value="OxRdtase_Mopterin-bd_dom"/>
</dbReference>
<feature type="domain" description="Oxidoreductase molybdopterin-binding" evidence="2">
    <location>
        <begin position="2"/>
        <end position="39"/>
    </location>
</feature>
<feature type="compositionally biased region" description="Low complexity" evidence="1">
    <location>
        <begin position="132"/>
        <end position="145"/>
    </location>
</feature>
<dbReference type="PANTHER" id="PTHR19372">
    <property type="entry name" value="SULFITE REDUCTASE"/>
    <property type="match status" value="1"/>
</dbReference>
<dbReference type="InterPro" id="IPR036374">
    <property type="entry name" value="OxRdtase_Mopterin-bd_sf"/>
</dbReference>
<dbReference type="InterPro" id="IPR058594">
    <property type="entry name" value="PB1-like_dom_pln"/>
</dbReference>
<evidence type="ECO:0000313" key="4">
    <source>
        <dbReference type="EMBL" id="MED6182976.1"/>
    </source>
</evidence>
<proteinExistence type="predicted"/>
<dbReference type="Proteomes" id="UP001341840">
    <property type="component" value="Unassembled WGS sequence"/>
</dbReference>
<comment type="caution">
    <text evidence="4">The sequence shown here is derived from an EMBL/GenBank/DDBJ whole genome shotgun (WGS) entry which is preliminary data.</text>
</comment>
<reference evidence="4 5" key="1">
    <citation type="journal article" date="2023" name="Plants (Basel)">
        <title>Bridging the Gap: Combining Genomics and Transcriptomics Approaches to Understand Stylosanthes scabra, an Orphan Legume from the Brazilian Caatinga.</title>
        <authorList>
            <person name="Ferreira-Neto J.R.C."/>
            <person name="da Silva M.D."/>
            <person name="Binneck E."/>
            <person name="de Melo N.F."/>
            <person name="da Silva R.H."/>
            <person name="de Melo A.L.T.M."/>
            <person name="Pandolfi V."/>
            <person name="Bustamante F.O."/>
            <person name="Brasileiro-Vidal A.C."/>
            <person name="Benko-Iseppon A.M."/>
        </authorList>
    </citation>
    <scope>NUCLEOTIDE SEQUENCE [LARGE SCALE GENOMIC DNA]</scope>
    <source>
        <tissue evidence="4">Leaves</tissue>
    </source>
</reference>
<feature type="domain" description="PB1-like" evidence="3">
    <location>
        <begin position="61"/>
        <end position="123"/>
    </location>
</feature>
<evidence type="ECO:0000259" key="3">
    <source>
        <dbReference type="Pfam" id="PF26130"/>
    </source>
</evidence>
<organism evidence="4 5">
    <name type="scientific">Stylosanthes scabra</name>
    <dbReference type="NCBI Taxonomy" id="79078"/>
    <lineage>
        <taxon>Eukaryota</taxon>
        <taxon>Viridiplantae</taxon>
        <taxon>Streptophyta</taxon>
        <taxon>Embryophyta</taxon>
        <taxon>Tracheophyta</taxon>
        <taxon>Spermatophyta</taxon>
        <taxon>Magnoliopsida</taxon>
        <taxon>eudicotyledons</taxon>
        <taxon>Gunneridae</taxon>
        <taxon>Pentapetalae</taxon>
        <taxon>rosids</taxon>
        <taxon>fabids</taxon>
        <taxon>Fabales</taxon>
        <taxon>Fabaceae</taxon>
        <taxon>Papilionoideae</taxon>
        <taxon>50 kb inversion clade</taxon>
        <taxon>dalbergioids sensu lato</taxon>
        <taxon>Dalbergieae</taxon>
        <taxon>Pterocarpus clade</taxon>
        <taxon>Stylosanthes</taxon>
    </lineage>
</organism>
<dbReference type="InterPro" id="IPR008335">
    <property type="entry name" value="Mopterin_OxRdtase_euk"/>
</dbReference>
<dbReference type="Gene3D" id="3.90.420.10">
    <property type="entry name" value="Oxidoreductase, molybdopterin-binding domain"/>
    <property type="match status" value="1"/>
</dbReference>
<sequence length="151" mass="17230">MQNGEVLKPDHGYPLRVIIPGFIGGRMVKWLRKILVKQEWVASPTLVKDVNLCGSRVSSRWKDLETLGKEIGYLKFNRMCWHEPTVIEFDHGLHEIQGDRDINDMCDYTMMHNLSEIHIYLDHPADVPIAPEEVMSGSSSSSDSYESAEDV</sequence>
<dbReference type="PRINTS" id="PR00407">
    <property type="entry name" value="EUMOPTERIN"/>
</dbReference>
<protein>
    <submittedName>
        <fullName evidence="4">Nitrate reductase [NADH] 1</fullName>
    </submittedName>
</protein>
<dbReference type="PANTHER" id="PTHR19372:SF7">
    <property type="entry name" value="SULFITE OXIDASE, MITOCHONDRIAL"/>
    <property type="match status" value="1"/>
</dbReference>
<evidence type="ECO:0000259" key="2">
    <source>
        <dbReference type="Pfam" id="PF00174"/>
    </source>
</evidence>
<dbReference type="Pfam" id="PF26130">
    <property type="entry name" value="PB1-like"/>
    <property type="match status" value="1"/>
</dbReference>
<gene>
    <name evidence="4" type="primary">NIA1_1</name>
    <name evidence="4" type="ORF">PIB30_033690</name>
</gene>
<dbReference type="SUPFAM" id="SSF56524">
    <property type="entry name" value="Oxidoreductase molybdopterin-binding domain"/>
    <property type="match status" value="1"/>
</dbReference>
<keyword evidence="5" id="KW-1185">Reference proteome</keyword>
<accession>A0ABU6WCA4</accession>
<feature type="region of interest" description="Disordered" evidence="1">
    <location>
        <begin position="131"/>
        <end position="151"/>
    </location>
</feature>
<name>A0ABU6WCA4_9FABA</name>
<evidence type="ECO:0000313" key="5">
    <source>
        <dbReference type="Proteomes" id="UP001341840"/>
    </source>
</evidence>
<dbReference type="Pfam" id="PF00174">
    <property type="entry name" value="Oxidored_molyb"/>
    <property type="match status" value="1"/>
</dbReference>
<evidence type="ECO:0000256" key="1">
    <source>
        <dbReference type="SAM" id="MobiDB-lite"/>
    </source>
</evidence>
<dbReference type="EMBL" id="JASCZI010181396">
    <property type="protein sequence ID" value="MED6182976.1"/>
    <property type="molecule type" value="Genomic_DNA"/>
</dbReference>